<dbReference type="AlphaFoldDB" id="A0A4Z0JA80"/>
<dbReference type="EMBL" id="RKLX01000007">
    <property type="protein sequence ID" value="TGD19143.1"/>
    <property type="molecule type" value="Genomic_DNA"/>
</dbReference>
<proteinExistence type="predicted"/>
<evidence type="ECO:0000313" key="2">
    <source>
        <dbReference type="Proteomes" id="UP000297348"/>
    </source>
</evidence>
<protein>
    <submittedName>
        <fullName evidence="1">Uncharacterized protein</fullName>
    </submittedName>
</protein>
<reference evidence="1 2" key="1">
    <citation type="submission" date="2018-10" db="EMBL/GenBank/DDBJ databases">
        <title>Lactobacillus sp. R7 and Lactobacillus sp. R19 isolated from fermented mustard green product of Taiwan.</title>
        <authorList>
            <person name="Lin S.-T."/>
        </authorList>
    </citation>
    <scope>NUCLEOTIDE SEQUENCE [LARGE SCALE GENOMIC DNA]</scope>
    <source>
        <strain evidence="1 2">BCRC 81129</strain>
    </source>
</reference>
<comment type="caution">
    <text evidence="1">The sequence shown here is derived from an EMBL/GenBank/DDBJ whole genome shotgun (WGS) entry which is preliminary data.</text>
</comment>
<keyword evidence="2" id="KW-1185">Reference proteome</keyword>
<evidence type="ECO:0000313" key="1">
    <source>
        <dbReference type="EMBL" id="TGD19143.1"/>
    </source>
</evidence>
<dbReference type="Proteomes" id="UP000297348">
    <property type="component" value="Unassembled WGS sequence"/>
</dbReference>
<organism evidence="1 2">
    <name type="scientific">Levilactobacillus suantsaiihabitans</name>
    <dbReference type="NCBI Taxonomy" id="2487722"/>
    <lineage>
        <taxon>Bacteria</taxon>
        <taxon>Bacillati</taxon>
        <taxon>Bacillota</taxon>
        <taxon>Bacilli</taxon>
        <taxon>Lactobacillales</taxon>
        <taxon>Lactobacillaceae</taxon>
        <taxon>Levilactobacillus</taxon>
    </lineage>
</organism>
<name>A0A4Z0JA80_9LACO</name>
<gene>
    <name evidence="1" type="ORF">EGT51_05860</name>
</gene>
<accession>A0A4Z0JA80</accession>
<sequence>MASSGSVVLAEVLSQPTARDDLRDWRVFPGFQANRKPAFQAEGVPQSRPHPSLMQAPGFTNFRCRNTVVTAISALILGSTFSSQFHSCKKAAPADDLS</sequence>